<protein>
    <submittedName>
        <fullName evidence="2">Uncharacterized protein</fullName>
    </submittedName>
</protein>
<dbReference type="AlphaFoldDB" id="A0A0F8Z849"/>
<accession>A0A0F8Z849</accession>
<comment type="caution">
    <text evidence="2">The sequence shown here is derived from an EMBL/GenBank/DDBJ whole genome shotgun (WGS) entry which is preliminary data.</text>
</comment>
<proteinExistence type="predicted"/>
<evidence type="ECO:0000313" key="2">
    <source>
        <dbReference type="EMBL" id="KKK89868.1"/>
    </source>
</evidence>
<dbReference type="EMBL" id="LAZR01049341">
    <property type="protein sequence ID" value="KKK89868.1"/>
    <property type="molecule type" value="Genomic_DNA"/>
</dbReference>
<gene>
    <name evidence="2" type="ORF">LCGC14_2728770</name>
</gene>
<feature type="region of interest" description="Disordered" evidence="1">
    <location>
        <begin position="1"/>
        <end position="27"/>
    </location>
</feature>
<sequence length="53" mass="5573">MKMTRGGEVPVRNNSNEPPGTGEGMFNSSAASEMKIDEAGAGNGGRRLSMMTR</sequence>
<reference evidence="2" key="1">
    <citation type="journal article" date="2015" name="Nature">
        <title>Complex archaea that bridge the gap between prokaryotes and eukaryotes.</title>
        <authorList>
            <person name="Spang A."/>
            <person name="Saw J.H."/>
            <person name="Jorgensen S.L."/>
            <person name="Zaremba-Niedzwiedzka K."/>
            <person name="Martijn J."/>
            <person name="Lind A.E."/>
            <person name="van Eijk R."/>
            <person name="Schleper C."/>
            <person name="Guy L."/>
            <person name="Ettema T.J."/>
        </authorList>
    </citation>
    <scope>NUCLEOTIDE SEQUENCE</scope>
</reference>
<feature type="non-terminal residue" evidence="2">
    <location>
        <position position="53"/>
    </location>
</feature>
<evidence type="ECO:0000256" key="1">
    <source>
        <dbReference type="SAM" id="MobiDB-lite"/>
    </source>
</evidence>
<organism evidence="2">
    <name type="scientific">marine sediment metagenome</name>
    <dbReference type="NCBI Taxonomy" id="412755"/>
    <lineage>
        <taxon>unclassified sequences</taxon>
        <taxon>metagenomes</taxon>
        <taxon>ecological metagenomes</taxon>
    </lineage>
</organism>
<name>A0A0F8Z849_9ZZZZ</name>